<evidence type="ECO:0000256" key="1">
    <source>
        <dbReference type="ARBA" id="ARBA00004141"/>
    </source>
</evidence>
<comment type="caution">
    <text evidence="7">The sequence shown here is derived from an EMBL/GenBank/DDBJ whole genome shotgun (WGS) entry which is preliminary data.</text>
</comment>
<gene>
    <name evidence="7" type="ORF">IE077_000961</name>
</gene>
<feature type="transmembrane region" description="Helical" evidence="6">
    <location>
        <begin position="96"/>
        <end position="115"/>
    </location>
</feature>
<dbReference type="InterPro" id="IPR052983">
    <property type="entry name" value="MFS_Riboflavin_Transporter"/>
</dbReference>
<dbReference type="InterPro" id="IPR011701">
    <property type="entry name" value="MFS"/>
</dbReference>
<dbReference type="Gene3D" id="1.20.1250.20">
    <property type="entry name" value="MFS general substrate transporter like domains"/>
    <property type="match status" value="1"/>
</dbReference>
<feature type="transmembrane region" description="Helical" evidence="6">
    <location>
        <begin position="40"/>
        <end position="59"/>
    </location>
</feature>
<evidence type="ECO:0000256" key="4">
    <source>
        <dbReference type="ARBA" id="ARBA00022989"/>
    </source>
</evidence>
<sequence>MRQEPPRLSYAAWVAATIASGQCLGMPIGGLIDRRVGARLTSLIGGIIMCSGIFLSQYTLSNDKLFLITYGIMYGFGIGIAYTCPLNCAIRWFPRYKGLISGIIVAGFGGGASIFNQVQTFYVNPGNLSPSFAPYSQNPNEVYYNSISLFKRVQSLFPFLAILYLTIQIVGSSVLFACPEPTIEESPHVADEESETAPASEKESLLSSPINLLESRPIDFEVNDALKATSFYALMMLFFLNGLAISFVATFWKVVGTEISVSGILISDRAFSLIGSIGSAANAFGRICWGSCTDRYGIIFTSALLCISWALSLLSMPFVASLGAVPYGVVLSKQS</sequence>
<evidence type="ECO:0000313" key="7">
    <source>
        <dbReference type="EMBL" id="KAF8822125.1"/>
    </source>
</evidence>
<dbReference type="Pfam" id="PF07690">
    <property type="entry name" value="MFS_1"/>
    <property type="match status" value="1"/>
</dbReference>
<keyword evidence="5 6" id="KW-0472">Membrane</keyword>
<dbReference type="EMBL" id="JADAQX010000081">
    <property type="protein sequence ID" value="KAF8822125.1"/>
    <property type="molecule type" value="Genomic_DNA"/>
</dbReference>
<evidence type="ECO:0000256" key="3">
    <source>
        <dbReference type="ARBA" id="ARBA00022692"/>
    </source>
</evidence>
<evidence type="ECO:0000256" key="2">
    <source>
        <dbReference type="ARBA" id="ARBA00022448"/>
    </source>
</evidence>
<dbReference type="PANTHER" id="PTHR43385">
    <property type="entry name" value="RIBOFLAVIN TRANSPORTER RIBJ"/>
    <property type="match status" value="1"/>
</dbReference>
<keyword evidence="8" id="KW-1185">Reference proteome</keyword>
<feature type="transmembrane region" description="Helical" evidence="6">
    <location>
        <begin position="264"/>
        <end position="284"/>
    </location>
</feature>
<feature type="transmembrane region" description="Helical" evidence="6">
    <location>
        <begin position="12"/>
        <end position="33"/>
    </location>
</feature>
<feature type="transmembrane region" description="Helical" evidence="6">
    <location>
        <begin position="65"/>
        <end position="84"/>
    </location>
</feature>
<keyword evidence="2" id="KW-0813">Transport</keyword>
<dbReference type="SUPFAM" id="SSF103473">
    <property type="entry name" value="MFS general substrate transporter"/>
    <property type="match status" value="1"/>
</dbReference>
<comment type="subcellular location">
    <subcellularLocation>
        <location evidence="1">Membrane</location>
        <topology evidence="1">Multi-pass membrane protein</topology>
    </subcellularLocation>
</comment>
<feature type="transmembrane region" description="Helical" evidence="6">
    <location>
        <begin position="296"/>
        <end position="320"/>
    </location>
</feature>
<dbReference type="Proteomes" id="UP000823046">
    <property type="component" value="Unassembled WGS sequence"/>
</dbReference>
<protein>
    <submittedName>
        <fullName evidence="7">Transporter, major facilitator family protein</fullName>
    </submittedName>
</protein>
<dbReference type="PANTHER" id="PTHR43385:SF1">
    <property type="entry name" value="RIBOFLAVIN TRANSPORTER RIBJ"/>
    <property type="match status" value="1"/>
</dbReference>
<keyword evidence="4 6" id="KW-1133">Transmembrane helix</keyword>
<feature type="transmembrane region" description="Helical" evidence="6">
    <location>
        <begin position="156"/>
        <end position="178"/>
    </location>
</feature>
<organism evidence="7 8">
    <name type="scientific">Cardiosporidium cionae</name>
    <dbReference type="NCBI Taxonomy" id="476202"/>
    <lineage>
        <taxon>Eukaryota</taxon>
        <taxon>Sar</taxon>
        <taxon>Alveolata</taxon>
        <taxon>Apicomplexa</taxon>
        <taxon>Aconoidasida</taxon>
        <taxon>Nephromycida</taxon>
        <taxon>Cardiosporidium</taxon>
    </lineage>
</organism>
<proteinExistence type="predicted"/>
<evidence type="ECO:0000256" key="5">
    <source>
        <dbReference type="ARBA" id="ARBA00023136"/>
    </source>
</evidence>
<dbReference type="InterPro" id="IPR036259">
    <property type="entry name" value="MFS_trans_sf"/>
</dbReference>
<evidence type="ECO:0000313" key="8">
    <source>
        <dbReference type="Proteomes" id="UP000823046"/>
    </source>
</evidence>
<accession>A0ABQ7JDP2</accession>
<feature type="transmembrane region" description="Helical" evidence="6">
    <location>
        <begin position="231"/>
        <end position="252"/>
    </location>
</feature>
<name>A0ABQ7JDP2_9APIC</name>
<evidence type="ECO:0000256" key="6">
    <source>
        <dbReference type="SAM" id="Phobius"/>
    </source>
</evidence>
<keyword evidence="3 6" id="KW-0812">Transmembrane</keyword>
<reference evidence="7 8" key="1">
    <citation type="journal article" date="2020" name="bioRxiv">
        <title>Metabolic contributions of an alphaproteobacterial endosymbiont in the apicomplexan Cardiosporidium cionae.</title>
        <authorList>
            <person name="Hunter E.S."/>
            <person name="Paight C.J."/>
            <person name="Lane C.E."/>
        </authorList>
    </citation>
    <scope>NUCLEOTIDE SEQUENCE [LARGE SCALE GENOMIC DNA]</scope>
    <source>
        <strain evidence="7">ESH_2018</strain>
    </source>
</reference>